<name>A0ABV8V2R8_9GAMM</name>
<keyword evidence="3" id="KW-1185">Reference proteome</keyword>
<organism evidence="2 3">
    <name type="scientific">Simiduia curdlanivorans</name>
    <dbReference type="NCBI Taxonomy" id="1492769"/>
    <lineage>
        <taxon>Bacteria</taxon>
        <taxon>Pseudomonadati</taxon>
        <taxon>Pseudomonadota</taxon>
        <taxon>Gammaproteobacteria</taxon>
        <taxon>Cellvibrionales</taxon>
        <taxon>Cellvibrionaceae</taxon>
        <taxon>Simiduia</taxon>
    </lineage>
</organism>
<keyword evidence="1" id="KW-0175">Coiled coil</keyword>
<evidence type="ECO:0000313" key="3">
    <source>
        <dbReference type="Proteomes" id="UP001595840"/>
    </source>
</evidence>
<dbReference type="EMBL" id="JBHSCX010000005">
    <property type="protein sequence ID" value="MFC4362191.1"/>
    <property type="molecule type" value="Genomic_DNA"/>
</dbReference>
<evidence type="ECO:0000313" key="2">
    <source>
        <dbReference type="EMBL" id="MFC4362191.1"/>
    </source>
</evidence>
<feature type="coiled-coil region" evidence="1">
    <location>
        <begin position="36"/>
        <end position="84"/>
    </location>
</feature>
<gene>
    <name evidence="2" type="ORF">ACFOX3_07755</name>
</gene>
<proteinExistence type="predicted"/>
<evidence type="ECO:0000256" key="1">
    <source>
        <dbReference type="SAM" id="Coils"/>
    </source>
</evidence>
<dbReference type="RefSeq" id="WP_290265589.1">
    <property type="nucleotide sequence ID" value="NZ_JAUFQG010000006.1"/>
</dbReference>
<comment type="caution">
    <text evidence="2">The sequence shown here is derived from an EMBL/GenBank/DDBJ whole genome shotgun (WGS) entry which is preliminary data.</text>
</comment>
<accession>A0ABV8V2R8</accession>
<sequence length="329" mass="36738">MLSLAVPRSFFKLLWLVFFVCFEPATTMAATLEVQLQKQSALLETKQASLETLESRLSSYEESKVEARDRLDKALADVVEARIQLANAGNSQDTEGATQRELAQRSLALAEQGLDGRQSRLNRIDKNLDKIQRSIIEQREFITRQKSTIASLKQQLANQAAQMRYQKKVAALAAKRDTVEAPVEATTGKADIEVTTSEALAADIARLPAPAAGPVAPAPLSKEQKDARAEMRRLHELTKGADKKLSGRYQELELVVDRKENIDFEYWGKGQYYAEFALSAGQRRLQIKRRAFSVSIADANDGDTYVLIYDTSPKGEPRVAFFNQNLLED</sequence>
<protein>
    <submittedName>
        <fullName evidence="2">Uncharacterized protein</fullName>
    </submittedName>
</protein>
<dbReference type="Proteomes" id="UP001595840">
    <property type="component" value="Unassembled WGS sequence"/>
</dbReference>
<reference evidence="3" key="1">
    <citation type="journal article" date="2019" name="Int. J. Syst. Evol. Microbiol.">
        <title>The Global Catalogue of Microorganisms (GCM) 10K type strain sequencing project: providing services to taxonomists for standard genome sequencing and annotation.</title>
        <authorList>
            <consortium name="The Broad Institute Genomics Platform"/>
            <consortium name="The Broad Institute Genome Sequencing Center for Infectious Disease"/>
            <person name="Wu L."/>
            <person name="Ma J."/>
        </authorList>
    </citation>
    <scope>NUCLEOTIDE SEQUENCE [LARGE SCALE GENOMIC DNA]</scope>
    <source>
        <strain evidence="3">CECT 8570</strain>
    </source>
</reference>